<dbReference type="InterPro" id="IPR001134">
    <property type="entry name" value="Netrin_domain"/>
</dbReference>
<dbReference type="InterPro" id="IPR001214">
    <property type="entry name" value="SET_dom"/>
</dbReference>
<evidence type="ECO:0000259" key="8">
    <source>
        <dbReference type="PROSITE" id="PS01178"/>
    </source>
</evidence>
<feature type="coiled-coil region" evidence="6">
    <location>
        <begin position="2165"/>
        <end position="2206"/>
    </location>
</feature>
<feature type="coiled-coil region" evidence="6">
    <location>
        <begin position="2909"/>
        <end position="2957"/>
    </location>
</feature>
<dbReference type="SMART" id="SM00643">
    <property type="entry name" value="C345C"/>
    <property type="match status" value="1"/>
</dbReference>
<dbReference type="InterPro" id="IPR048843">
    <property type="entry name" value="C5_CUB"/>
</dbReference>
<dbReference type="InterPro" id="IPR001599">
    <property type="entry name" value="Macroglobln_a2"/>
</dbReference>
<dbReference type="InterPro" id="IPR018081">
    <property type="entry name" value="Anaphylatoxin_comp_syst"/>
</dbReference>
<feature type="coiled-coil region" evidence="6">
    <location>
        <begin position="2040"/>
        <end position="2133"/>
    </location>
</feature>
<dbReference type="InterPro" id="IPR018933">
    <property type="entry name" value="Netrin_module_non-TIMP"/>
</dbReference>
<evidence type="ECO:0000259" key="9">
    <source>
        <dbReference type="PROSITE" id="PS50189"/>
    </source>
</evidence>
<feature type="region of interest" description="Disordered" evidence="7">
    <location>
        <begin position="2741"/>
        <end position="2810"/>
    </location>
</feature>
<dbReference type="InterPro" id="IPR008930">
    <property type="entry name" value="Terpenoid_cyclase/PrenylTrfase"/>
</dbReference>
<dbReference type="InterPro" id="IPR050473">
    <property type="entry name" value="A2M/Complement_sys"/>
</dbReference>
<dbReference type="InterPro" id="IPR000020">
    <property type="entry name" value="Anaphylatoxin/fibulin"/>
</dbReference>
<sequence length="3770" mass="430049">MGSVLPAEALSLKAGFKPHTLALSDIITSDILHSFLYGRWRNALGEHLFEEKSSAAGPRTAFTAEVLAQSFSGEVQKLSSLVLPSEVIIAQSSIPGEGLGIFSKTWIKAGTEMGPFTGRVIAPEHVDLFKNNNLMWEVFNEDGTVRYFIDASQEDHRSWMTYIKCARNEQEQNLEVVQIGSSIFYKAVETIPPDQELLVWYGNSHNTFLGIPGVPGIDEEHQKKHKNVLPSISVRFQPEENYISTANYEAFKLKIFAKYVSGKPVSSADVYIRFGYIINQNVVMIPHSLNYYKMDDGKLDVVLRIKQALSKVDSGPLDLSEMHGHFLRVAVLLKESNGGISQEAVLSSVKFVHTPFTLSLIATPPFIKPALPYSIRVLVTDPLGDPVRGVPVKSRATLTNDNNEQEEQMCQGRLQRSRDDGVAYFVCNIPTNAIKAVFTFETDDHNYPPESQAHLTLNTVAYKSVNQRYLYINLPPYSSVFEVDDYANVNINFQYRDYLSLKAFSYQIISKGKVVKMATEQRISDKVQSINFKVTSNMVPSARLVVYYVLSGAQTAELVADSVWFEVKAKCVNDLDVNLEAQNKAYKPKEKLTLSVQTKSGNEKSLLALSAVDTALYDLRANDKNPLNKVLQKFEHSDLGCGGGGGRDNADVFSRAGLTFLTNANADASSADETCTAVLRPKRATLSDNEMEQEASKYHIFKPCCLKGMETVLILETCRDAANKFKTSSIECKRAFRACCSFAEKHRRTNEGPVLFHSPGIQIESAIRKKRSLPALNERFQEKAEAYKTFKPCCLAGTDSSPTMETCLERAQKLKTPYPLCKRAFRECCSFAEKLRAESSGITLARSEIEFLQDVKTEQVRSYFPESWLWEEHETEKSGLLHVTKSLPDSLTTWEVRAVGVSNNGICVAHPLKVSVQQAVSVDVPLPYSMVRGEQIALRGSVYNGNYAATTYSVTLSASEGVCVFRGTLLADDGFQQFNKGQIEGNSVELVQFFIMALEVGNHELSFTLTTKWGRETVVKTLRVVPEGIRKEILIGRRIDPNGIFGTSVLRIELRNSLPPKIVPKSTVERLLTVNGEVLGELLSIIVNPKGMKQLTNLPRGSGEVELMGLLPIFYVYDYIEQSEQWGKISGFENSVFLKRKLKEGITSIMSFKIKYEHCFSLWRNKEPSTWLTALVVKTLASVNKYVTVDHDMLSGTVRWLISKCQKPDGSFNEISSYKPIKLMGAGADATEQSVYLTSFVVIGIKHALTVPKSNLEMYAQAVERAANYLSSQVTKVKSLYVRAIAAYAMTLVDLNDRNAVTLTNKLKKESQVKGNPVTVRFWEESKAPEDPLKPSRATALSVETTVYMLLNTLLRGDLTYAKPIIQWLTDDQRYGGGFHSTQDSILTLEALTKYSILGRKAVLQMEIDVSYRKKGNIGRVTLTQSNPVGKPIEIEHAEDVILKTGYSTGVSFANLRTVYYEMTESNDNCNFDISIEVYPRRPASRDPILLSPRIVACAKYKQRINENENEAGHTVMEINLPTGVRPIQEDLQRFTNGLESRISDYEIIGNQVIVQLDSIPSDEFYCVGFRIQEVFRTGMNSGSVFKVYEYHEPDNQCTKFYYSQSRRLLRLCDGDQCQCMAAECCDFKTDIDPTLTVEQKMRDACKANIKYVLKVKITSTEADGDFMTYNAEVESVIEKGILDITRAGSSEVSFVKRASCTTTNLEIGKQYLIMGADIMQLRYIENLDRCDRVQVLNLSNNIIEKIEKLERLHQLRELHLSNNRIKKIEGLEHMANLQILNLSCNNIEQVPLWFGKKLRSLQKLNLQKNKIFSLHELAKLKLLKSLTELTLAENPVSDLPHYRLFLVFHLRSLEFLDGESISTQERENAHQRFHAEEVERLEQELEERGAEIVQLQEEKAVALKDLEHQEKLQESLKQQSQAQQQRQEQLEMELDTKTELLKQKTTELTRACQKQYELEQELAFHKIDVKFEPLPFYPNHDLRAEDVVDESPYIGKARHKRKTFTLDNVDAGDKRLATGGLMDTDRLEEDESSHDLAKVASAEERLQQLRKEMEFTERQILRASEELQQLEEAASQKRITEAEKDNLRQQLHMKIQKLSEMQQEAVTLEKQLERQSSELSEAQGELDRLQSSLHTLKPEDLRHAHVKAQLASKNQLLAIMSRKQHELEGRLDDMLSRIAKETQEIKDLEQQLTEGQIAANEALKKDLEGIISGLQDYLHGVKDQARQAQYDCLRLQKEKDGLQQLLWDKDQQLSRLQQVAQICDNTKKDLLQHQDELQALRRENIQLKEAQGQVSAYEAELEAQLQERDSKASHLKDELSRFHRLSQLEHSALQAELQKERQAKENALAQLQLAAESELENTHLLEQLNTLQREKGVLMEKVKALQRDLQQSRSELLCPKQVAKSLQGLKRIIATGSGELSRANGAGDVLSESLAELQDELHHTVSAALRERDEAQSAQDRLAREMGVLRNRLTHYQQKYQSACEEAQQARSQHAAERHEEEAELLHLRQELQEAQEQQFLTLQHLHEVESEKDCLLLELKKQDKQVNAEETLTQEQLQSLELELRELRKSFTIADQLAAEKLNAATDQLRSLHSTVQRISQERAEDAELLEESRIQAAQAMQDLTKAEAEIQDLQKLLQDRIALSDIDSLSIPHLSIQNQELARVNRVLKSQQIQTKRLREQLAQALEDNSGNLDELIEEIEALRDTLLQQSNYLSSFERTPHRGGCWYYVPPYQDHPSLGSQATQDSGLGSQYVSSPDRGKRYRRHQQKETRPSSSSGYWVYSPHPHDQHNCGKTESSYRNSDGESDVDGVGGTHFSPPPDSIIYTVPPDGTHLPPGMVIYAPPVPGLAIGPGAVFYGPPPEGVRLVYGPPPSGLHIPVIPNGTLHCNVPGHLDMAHSSRVADHSLREQHSEKVSCERELLRLEEQRADLQMELKELRGAVSRLQRHRKLLEKSSIRGEEEDSIMNETDVLEKTLLKRRTDLREVESLLSDAEASLNDTRAKAKDALKRYSETERQLKEAERELEEIKLQIQDSTRQLGHTKQQLRDLQEEIKDLQQCKRDQENSLKHVGKVFAVQDEFQEVNRNLRRVTDKVEDMQKELRATQSQEANVFMGCRDPEDILHTRRKELEHLNTQVLLQKEQMSLLGRKLEQWREEESVVRGNVEKHRQSLVEVLRQGEEDARSLQQHIKELRADVQALAVQRGELDSQLSERRGRLAQYKKEEKKMQEKVQNQRAVIDKHKAELKHVLDMIQMESVELERVKVQHNQKLEQLEKSQETLLQVRLEVQEVEKELQEQQAEQERQRRLQEQELLTLKEQSNAAAIERSSLLEQCSNLDARRSHAQRCQETAEEGERRAEAELLKLQTELAKLKQEHRHAMSIREEITRDSSTTQKQLEEKAKDLNKLKEDIEHSTIQLEKIRKKVESAQREQDDVVKQHQHQNAVMQDKIQRRQQRIDKLEQQLKEIEASVKKKEMQFERQEERLMIQQQQSLELEELQRRQQQKLQSQLQALEEALSKRVEKMEQVSVAVEQLEEQNHILLADQQQCALLQDRIAQLEQDLSECEARLRSCTEEHRGAKEELETCRSEIQILQGSLASERERAETLISFNLTDGDKHQQAELWSWGHEENHMREIKDTVRSLRAEVQAELDSGLKELELQPNSDMDNDEEKHTSAGRNPGKAAYSTRNEQWRGEALREKLRQHEDNLKAQLRRCMFSQQEALHLRRQQTEGSLQGLRRRVDKLDQLLTKSGHDLPCTSDFSILPNYMC</sequence>
<dbReference type="SUPFAM" id="SSF47686">
    <property type="entry name" value="Anaphylotoxins (complement system)"/>
    <property type="match status" value="2"/>
</dbReference>
<evidence type="ECO:0000256" key="3">
    <source>
        <dbReference type="ARBA" id="ARBA00022614"/>
    </source>
</evidence>
<dbReference type="InterPro" id="IPR041555">
    <property type="entry name" value="MG3"/>
</dbReference>
<feature type="coiled-coil region" evidence="6">
    <location>
        <begin position="3349"/>
        <end position="3590"/>
    </location>
</feature>
<dbReference type="Gene3D" id="2.40.50.120">
    <property type="match status" value="1"/>
</dbReference>
<dbReference type="InterPro" id="IPR046341">
    <property type="entry name" value="SET_dom_sf"/>
</dbReference>
<keyword evidence="5" id="KW-1015">Disulfide bond</keyword>
<dbReference type="InterPro" id="IPR044406">
    <property type="entry name" value="PRDM12_PR/SET"/>
</dbReference>
<dbReference type="PROSITE" id="PS50280">
    <property type="entry name" value="SET"/>
    <property type="match status" value="1"/>
</dbReference>
<dbReference type="InterPro" id="IPR013783">
    <property type="entry name" value="Ig-like_fold"/>
</dbReference>
<dbReference type="InterPro" id="IPR011626">
    <property type="entry name" value="Alpha-macroglobulin_TED"/>
</dbReference>
<dbReference type="Gene3D" id="2.60.40.1930">
    <property type="match status" value="1"/>
</dbReference>
<keyword evidence="3" id="KW-0433">Leucine-rich repeat</keyword>
<keyword evidence="12" id="KW-1185">Reference proteome</keyword>
<dbReference type="CDD" id="cd00017">
    <property type="entry name" value="ANATO"/>
    <property type="match status" value="1"/>
</dbReference>
<dbReference type="Pfam" id="PF07678">
    <property type="entry name" value="TED_complement"/>
    <property type="match status" value="1"/>
</dbReference>
<feature type="coiled-coil region" evidence="6">
    <location>
        <begin position="3695"/>
        <end position="3748"/>
    </location>
</feature>
<dbReference type="SMART" id="SM01361">
    <property type="entry name" value="A2M_recep"/>
    <property type="match status" value="1"/>
</dbReference>
<dbReference type="PROSITE" id="PS50189">
    <property type="entry name" value="NTR"/>
    <property type="match status" value="1"/>
</dbReference>
<dbReference type="InterPro" id="IPR032675">
    <property type="entry name" value="LRR_dom_sf"/>
</dbReference>
<dbReference type="CDD" id="cd02896">
    <property type="entry name" value="complement_C3_C4_C5"/>
    <property type="match status" value="1"/>
</dbReference>
<organism evidence="11 12">
    <name type="scientific">Clarias magur</name>
    <name type="common">Asian catfish</name>
    <name type="synonym">Macropteronotus magur</name>
    <dbReference type="NCBI Taxonomy" id="1594786"/>
    <lineage>
        <taxon>Eukaryota</taxon>
        <taxon>Metazoa</taxon>
        <taxon>Chordata</taxon>
        <taxon>Craniata</taxon>
        <taxon>Vertebrata</taxon>
        <taxon>Euteleostomi</taxon>
        <taxon>Actinopterygii</taxon>
        <taxon>Neopterygii</taxon>
        <taxon>Teleostei</taxon>
        <taxon>Ostariophysi</taxon>
        <taxon>Siluriformes</taxon>
        <taxon>Clariidae</taxon>
        <taxon>Clarias</taxon>
    </lineage>
</organism>
<keyword evidence="6" id="KW-0175">Coiled coil</keyword>
<dbReference type="GO" id="GO:0005615">
    <property type="term" value="C:extracellular space"/>
    <property type="evidence" value="ECO:0007669"/>
    <property type="project" value="InterPro"/>
</dbReference>
<dbReference type="Proteomes" id="UP000727407">
    <property type="component" value="Unassembled WGS sequence"/>
</dbReference>
<dbReference type="GO" id="GO:0004866">
    <property type="term" value="F:endopeptidase inhibitor activity"/>
    <property type="evidence" value="ECO:0007669"/>
    <property type="project" value="InterPro"/>
</dbReference>
<feature type="region of interest" description="Disordered" evidence="7">
    <location>
        <begin position="3654"/>
        <end position="3691"/>
    </location>
</feature>
<reference evidence="11" key="1">
    <citation type="submission" date="2020-07" db="EMBL/GenBank/DDBJ databases">
        <title>Clarias magur genome sequencing, assembly and annotation.</title>
        <authorList>
            <person name="Kushwaha B."/>
            <person name="Kumar R."/>
            <person name="Das P."/>
            <person name="Joshi C.G."/>
            <person name="Kumar D."/>
            <person name="Nagpure N.S."/>
            <person name="Pandey M."/>
            <person name="Agarwal S."/>
            <person name="Srivastava S."/>
            <person name="Singh M."/>
            <person name="Sahoo L."/>
            <person name="Jayasankar P."/>
            <person name="Meher P.K."/>
            <person name="Koringa P.G."/>
            <person name="Iquebal M.A."/>
            <person name="Das S.P."/>
            <person name="Bit A."/>
            <person name="Patnaik S."/>
            <person name="Patel N."/>
            <person name="Shah T.M."/>
            <person name="Hinsu A."/>
            <person name="Jena J.K."/>
        </authorList>
    </citation>
    <scope>NUCLEOTIDE SEQUENCE</scope>
    <source>
        <strain evidence="11">CIFAMagur01</strain>
        <tissue evidence="11">Testis</tissue>
    </source>
</reference>
<feature type="compositionally biased region" description="Polar residues" evidence="7">
    <location>
        <begin position="2742"/>
        <end position="2758"/>
    </location>
</feature>
<evidence type="ECO:0000256" key="5">
    <source>
        <dbReference type="ARBA" id="ARBA00023157"/>
    </source>
</evidence>
<feature type="coiled-coil region" evidence="6">
    <location>
        <begin position="2446"/>
        <end position="2716"/>
    </location>
</feature>
<feature type="domain" description="Anaphylatoxin-like" evidence="8">
    <location>
        <begin position="793"/>
        <end position="829"/>
    </location>
</feature>
<dbReference type="FunFam" id="2.170.270.10:FF:000018">
    <property type="entry name" value="PR domain zinc finger protein 12"/>
    <property type="match status" value="1"/>
</dbReference>
<dbReference type="Pfam" id="PF17791">
    <property type="entry name" value="MG3"/>
    <property type="match status" value="1"/>
</dbReference>
<dbReference type="Pfam" id="PF01821">
    <property type="entry name" value="ANATO"/>
    <property type="match status" value="2"/>
</dbReference>
<evidence type="ECO:0000256" key="2">
    <source>
        <dbReference type="ARBA" id="ARBA00022525"/>
    </source>
</evidence>
<evidence type="ECO:0000256" key="4">
    <source>
        <dbReference type="ARBA" id="ARBA00022737"/>
    </source>
</evidence>
<evidence type="ECO:0000256" key="1">
    <source>
        <dbReference type="ARBA" id="ARBA00004613"/>
    </source>
</evidence>
<dbReference type="InterPro" id="IPR003591">
    <property type="entry name" value="Leu-rich_rpt_typical-subtyp"/>
</dbReference>
<dbReference type="Pfam" id="PF14580">
    <property type="entry name" value="LRR_9"/>
    <property type="match status" value="1"/>
</dbReference>
<protein>
    <submittedName>
        <fullName evidence="11">Centriolin isoform X3</fullName>
    </submittedName>
</protein>
<name>A0A8J4UV70_CLAMG</name>
<dbReference type="PROSITE" id="PS51450">
    <property type="entry name" value="LRR"/>
    <property type="match status" value="4"/>
</dbReference>
<dbReference type="Gene3D" id="2.60.120.1540">
    <property type="match status" value="1"/>
</dbReference>
<dbReference type="SUPFAM" id="SSF49410">
    <property type="entry name" value="Alpha-macroglobulin receptor domain"/>
    <property type="match status" value="1"/>
</dbReference>
<dbReference type="Gene3D" id="2.60.40.1940">
    <property type="match status" value="1"/>
</dbReference>
<evidence type="ECO:0000256" key="6">
    <source>
        <dbReference type="SAM" id="Coils"/>
    </source>
</evidence>
<dbReference type="InterPro" id="IPR040839">
    <property type="entry name" value="MG4"/>
</dbReference>
<dbReference type="Pfam" id="PF00207">
    <property type="entry name" value="A2M"/>
    <property type="match status" value="1"/>
</dbReference>
<dbReference type="CDD" id="cd19196">
    <property type="entry name" value="PR-SET_PRDM12"/>
    <property type="match status" value="1"/>
</dbReference>
<comment type="subcellular location">
    <subcellularLocation>
        <location evidence="1">Secreted</location>
    </subcellularLocation>
</comment>
<feature type="domain" description="SET" evidence="10">
    <location>
        <begin position="85"/>
        <end position="202"/>
    </location>
</feature>
<dbReference type="Pfam" id="PF21549">
    <property type="entry name" value="PRDM2_PR"/>
    <property type="match status" value="1"/>
</dbReference>
<dbReference type="Pfam" id="PF21309">
    <property type="entry name" value="C5_CUB"/>
    <property type="match status" value="1"/>
</dbReference>
<dbReference type="SUPFAM" id="SSF82199">
    <property type="entry name" value="SET domain"/>
    <property type="match status" value="1"/>
</dbReference>
<feature type="coiled-coil region" evidence="6">
    <location>
        <begin position="1879"/>
        <end position="1948"/>
    </location>
</feature>
<dbReference type="PANTHER" id="PTHR11412:SF83">
    <property type="entry name" value="COMPLEMENT C5"/>
    <property type="match status" value="1"/>
</dbReference>
<dbReference type="InterPro" id="IPR001611">
    <property type="entry name" value="Leu-rich_rpt"/>
</dbReference>
<dbReference type="SMART" id="SM00317">
    <property type="entry name" value="SET"/>
    <property type="match status" value="1"/>
</dbReference>
<gene>
    <name evidence="11" type="primary">cntrl</name>
    <name evidence="11" type="ORF">DAT39_005463</name>
</gene>
<dbReference type="Gene3D" id="3.80.10.10">
    <property type="entry name" value="Ribonuclease Inhibitor"/>
    <property type="match status" value="1"/>
</dbReference>
<dbReference type="Gene3D" id="2.20.130.20">
    <property type="match status" value="1"/>
</dbReference>
<feature type="coiled-coil region" evidence="6">
    <location>
        <begin position="2985"/>
        <end position="3109"/>
    </location>
</feature>
<comment type="caution">
    <text evidence="11">The sequence shown here is derived from an EMBL/GenBank/DDBJ whole genome shotgun (WGS) entry which is preliminary data.</text>
</comment>
<dbReference type="Gene3D" id="2.170.270.10">
    <property type="entry name" value="SET domain"/>
    <property type="match status" value="1"/>
</dbReference>
<dbReference type="InterPro" id="IPR008993">
    <property type="entry name" value="TIMP-like_OB-fold"/>
</dbReference>
<dbReference type="SUPFAM" id="SSF48239">
    <property type="entry name" value="Terpenoid cyclases/Protein prenyltransferases"/>
    <property type="match status" value="1"/>
</dbReference>
<dbReference type="InterPro" id="IPR011625">
    <property type="entry name" value="A2M_N_BRD"/>
</dbReference>
<dbReference type="InterPro" id="IPR009048">
    <property type="entry name" value="A-macroglobulin_rcpt-bd"/>
</dbReference>
<dbReference type="Gene3D" id="1.50.10.20">
    <property type="match status" value="1"/>
</dbReference>
<dbReference type="PROSITE" id="PS01178">
    <property type="entry name" value="ANAPHYLATOXIN_2"/>
    <property type="match status" value="2"/>
</dbReference>
<dbReference type="PANTHER" id="PTHR11412">
    <property type="entry name" value="MACROGLOBULIN / COMPLEMENT"/>
    <property type="match status" value="1"/>
</dbReference>
<evidence type="ECO:0000313" key="11">
    <source>
        <dbReference type="EMBL" id="KAF5904805.1"/>
    </source>
</evidence>
<accession>A0A8J4UV70</accession>
<evidence type="ECO:0000256" key="7">
    <source>
        <dbReference type="SAM" id="MobiDB-lite"/>
    </source>
</evidence>
<proteinExistence type="predicted"/>
<dbReference type="Pfam" id="PF01759">
    <property type="entry name" value="NTR"/>
    <property type="match status" value="1"/>
</dbReference>
<evidence type="ECO:0000313" key="12">
    <source>
        <dbReference type="Proteomes" id="UP000727407"/>
    </source>
</evidence>
<dbReference type="Gene3D" id="2.60.40.10">
    <property type="entry name" value="Immunoglobulins"/>
    <property type="match status" value="2"/>
</dbReference>
<keyword evidence="4" id="KW-0677">Repeat</keyword>
<dbReference type="Gene3D" id="2.60.40.690">
    <property type="entry name" value="Alpha-macroglobulin, receptor-binding domain"/>
    <property type="match status" value="1"/>
</dbReference>
<dbReference type="SMART" id="SM00369">
    <property type="entry name" value="LRR_TYP"/>
    <property type="match status" value="4"/>
</dbReference>
<dbReference type="Pfam" id="PF07703">
    <property type="entry name" value="A2M_BRD"/>
    <property type="match status" value="1"/>
</dbReference>
<feature type="domain" description="NTR" evidence="9">
    <location>
        <begin position="1626"/>
        <end position="1785"/>
    </location>
</feature>
<dbReference type="SMART" id="SM01360">
    <property type="entry name" value="A2M"/>
    <property type="match status" value="1"/>
</dbReference>
<dbReference type="EMBL" id="QNUK01000052">
    <property type="protein sequence ID" value="KAF5904805.1"/>
    <property type="molecule type" value="Genomic_DNA"/>
</dbReference>
<evidence type="ECO:0000259" key="10">
    <source>
        <dbReference type="PROSITE" id="PS50280"/>
    </source>
</evidence>
<dbReference type="SUPFAM" id="SSF52075">
    <property type="entry name" value="Outer arm dynein light chain 1"/>
    <property type="match status" value="1"/>
</dbReference>
<dbReference type="Gene3D" id="1.20.91.20">
    <property type="entry name" value="Anaphylotoxins (complement system)"/>
    <property type="match status" value="2"/>
</dbReference>
<feature type="non-terminal residue" evidence="11">
    <location>
        <position position="1"/>
    </location>
</feature>
<dbReference type="Pfam" id="PF17789">
    <property type="entry name" value="MG4"/>
    <property type="match status" value="1"/>
</dbReference>
<dbReference type="SMART" id="SM00104">
    <property type="entry name" value="ANATO"/>
    <property type="match status" value="2"/>
</dbReference>
<dbReference type="InterPro" id="IPR036595">
    <property type="entry name" value="A-macroglobulin_rcpt-bd_sf"/>
</dbReference>
<feature type="coiled-coil region" evidence="6">
    <location>
        <begin position="3177"/>
        <end position="3320"/>
    </location>
</feature>
<keyword evidence="2" id="KW-0964">Secreted</keyword>
<dbReference type="SUPFAM" id="SSF50242">
    <property type="entry name" value="TIMP-like"/>
    <property type="match status" value="1"/>
</dbReference>
<dbReference type="SMART" id="SM00365">
    <property type="entry name" value="LRR_SD22"/>
    <property type="match status" value="3"/>
</dbReference>
<feature type="coiled-coil region" evidence="6">
    <location>
        <begin position="2264"/>
        <end position="2396"/>
    </location>
</feature>
<dbReference type="Pfam" id="PF07677">
    <property type="entry name" value="A2M_recep"/>
    <property type="match status" value="1"/>
</dbReference>
<dbReference type="Gene3D" id="6.10.270.10">
    <property type="match status" value="1"/>
</dbReference>
<dbReference type="SMART" id="SM01359">
    <property type="entry name" value="A2M_N_2"/>
    <property type="match status" value="1"/>
</dbReference>
<feature type="domain" description="Anaphylatoxin-like" evidence="8">
    <location>
        <begin position="704"/>
        <end position="740"/>
    </location>
</feature>
<dbReference type="OrthoDB" id="6359008at2759"/>